<name>A0A9W6W8S7_9ACTN</name>
<keyword evidence="3" id="KW-0813">Transport</keyword>
<evidence type="ECO:0000256" key="4">
    <source>
        <dbReference type="ARBA" id="ARBA00022729"/>
    </source>
</evidence>
<gene>
    <name evidence="7" type="ORF">Afil01_26760</name>
</gene>
<dbReference type="AlphaFoldDB" id="A0A9W6W8S7"/>
<organism evidence="7 8">
    <name type="scientific">Actinorhabdospora filicis</name>
    <dbReference type="NCBI Taxonomy" id="1785913"/>
    <lineage>
        <taxon>Bacteria</taxon>
        <taxon>Bacillati</taxon>
        <taxon>Actinomycetota</taxon>
        <taxon>Actinomycetes</taxon>
        <taxon>Micromonosporales</taxon>
        <taxon>Micromonosporaceae</taxon>
        <taxon>Actinorhabdospora</taxon>
    </lineage>
</organism>
<protein>
    <recommendedName>
        <fullName evidence="6">Fe/B12 periplasmic-binding domain-containing protein</fullName>
    </recommendedName>
</protein>
<feature type="signal peptide" evidence="5">
    <location>
        <begin position="1"/>
        <end position="27"/>
    </location>
</feature>
<evidence type="ECO:0000259" key="6">
    <source>
        <dbReference type="PROSITE" id="PS50983"/>
    </source>
</evidence>
<dbReference type="GO" id="GO:0030288">
    <property type="term" value="C:outer membrane-bounded periplasmic space"/>
    <property type="evidence" value="ECO:0007669"/>
    <property type="project" value="TreeGrafter"/>
</dbReference>
<comment type="similarity">
    <text evidence="2">Belongs to the bacterial solute-binding protein 8 family.</text>
</comment>
<dbReference type="PROSITE" id="PS50983">
    <property type="entry name" value="FE_B12_PBP"/>
    <property type="match status" value="1"/>
</dbReference>
<evidence type="ECO:0000256" key="3">
    <source>
        <dbReference type="ARBA" id="ARBA00022448"/>
    </source>
</evidence>
<evidence type="ECO:0000313" key="8">
    <source>
        <dbReference type="Proteomes" id="UP001165079"/>
    </source>
</evidence>
<dbReference type="Gene3D" id="3.40.50.1980">
    <property type="entry name" value="Nitrogenase molybdenum iron protein domain"/>
    <property type="match status" value="2"/>
</dbReference>
<evidence type="ECO:0000256" key="5">
    <source>
        <dbReference type="SAM" id="SignalP"/>
    </source>
</evidence>
<dbReference type="Pfam" id="PF01497">
    <property type="entry name" value="Peripla_BP_2"/>
    <property type="match status" value="1"/>
</dbReference>
<sequence length="332" mass="35562">MRRRTLLSSLTALTAAALVLTGCGAKAKDDPSPAGGAWSYTAGDGKTYTADKTPKRIIAHAYAAKALMEFGIKPVGIYADGKVGADVGLKGVDFTGVTILGEEWGKIDAEKAVTLAPDLIVADWWPVEKVYSGQEEGVEDSAKKLAELADVVGPAQGDSIVGVIEGYAKLAESLGADPSVIAAARGKFEEAKTRFQAATAAKPNLTALAIGPYDNTYAIAVPKYAPELLDFQKWGLKVIDPQKPDPEFPYWESLSFENADKYQPDVLLFDDRNHPGNQEKLAAQPIAKSIKAYAAGAMTTWPAYWLHTYSDYTAQLDRLTAFIQGADENIGD</sequence>
<dbReference type="EMBL" id="BSTX01000002">
    <property type="protein sequence ID" value="GLZ77869.1"/>
    <property type="molecule type" value="Genomic_DNA"/>
</dbReference>
<evidence type="ECO:0000313" key="7">
    <source>
        <dbReference type="EMBL" id="GLZ77869.1"/>
    </source>
</evidence>
<accession>A0A9W6W8S7</accession>
<reference evidence="7" key="1">
    <citation type="submission" date="2023-03" db="EMBL/GenBank/DDBJ databases">
        <title>Actinorhabdospora filicis NBRC 111898.</title>
        <authorList>
            <person name="Ichikawa N."/>
            <person name="Sato H."/>
            <person name="Tonouchi N."/>
        </authorList>
    </citation>
    <scope>NUCLEOTIDE SEQUENCE</scope>
    <source>
        <strain evidence="7">NBRC 111898</strain>
    </source>
</reference>
<dbReference type="RefSeq" id="WP_285663050.1">
    <property type="nucleotide sequence ID" value="NZ_BSTX01000002.1"/>
</dbReference>
<dbReference type="GO" id="GO:1901678">
    <property type="term" value="P:iron coordination entity transport"/>
    <property type="evidence" value="ECO:0007669"/>
    <property type="project" value="UniProtKB-ARBA"/>
</dbReference>
<keyword evidence="8" id="KW-1185">Reference proteome</keyword>
<feature type="domain" description="Fe/B12 periplasmic-binding" evidence="6">
    <location>
        <begin position="55"/>
        <end position="330"/>
    </location>
</feature>
<evidence type="ECO:0000256" key="2">
    <source>
        <dbReference type="ARBA" id="ARBA00008814"/>
    </source>
</evidence>
<feature type="chain" id="PRO_5040984376" description="Fe/B12 periplasmic-binding domain-containing protein" evidence="5">
    <location>
        <begin position="28"/>
        <end position="332"/>
    </location>
</feature>
<evidence type="ECO:0000256" key="1">
    <source>
        <dbReference type="ARBA" id="ARBA00004196"/>
    </source>
</evidence>
<dbReference type="InterPro" id="IPR051313">
    <property type="entry name" value="Bact_iron-sidero_bind"/>
</dbReference>
<comment type="subcellular location">
    <subcellularLocation>
        <location evidence="1">Cell envelope</location>
    </subcellularLocation>
</comment>
<dbReference type="PROSITE" id="PS51257">
    <property type="entry name" value="PROKAR_LIPOPROTEIN"/>
    <property type="match status" value="1"/>
</dbReference>
<dbReference type="InterPro" id="IPR002491">
    <property type="entry name" value="ABC_transptr_periplasmic_BD"/>
</dbReference>
<dbReference type="PANTHER" id="PTHR30532">
    <property type="entry name" value="IRON III DICITRATE-BINDING PERIPLASMIC PROTEIN"/>
    <property type="match status" value="1"/>
</dbReference>
<comment type="caution">
    <text evidence="7">The sequence shown here is derived from an EMBL/GenBank/DDBJ whole genome shotgun (WGS) entry which is preliminary data.</text>
</comment>
<proteinExistence type="inferred from homology"/>
<dbReference type="SUPFAM" id="SSF53807">
    <property type="entry name" value="Helical backbone' metal receptor"/>
    <property type="match status" value="1"/>
</dbReference>
<dbReference type="PANTHER" id="PTHR30532:SF24">
    <property type="entry name" value="FERRIC ENTEROBACTIN-BINDING PERIPLASMIC PROTEIN FEPB"/>
    <property type="match status" value="1"/>
</dbReference>
<keyword evidence="4 5" id="KW-0732">Signal</keyword>
<dbReference type="Proteomes" id="UP001165079">
    <property type="component" value="Unassembled WGS sequence"/>
</dbReference>